<dbReference type="EMBL" id="JABBYC010000002">
    <property type="protein sequence ID" value="MBL0885123.1"/>
    <property type="molecule type" value="Genomic_DNA"/>
</dbReference>
<dbReference type="GO" id="GO:0016787">
    <property type="term" value="F:hydrolase activity"/>
    <property type="evidence" value="ECO:0007669"/>
    <property type="project" value="UniProtKB-KW"/>
</dbReference>
<dbReference type="SUPFAM" id="SSF53474">
    <property type="entry name" value="alpha/beta-Hydrolases"/>
    <property type="match status" value="1"/>
</dbReference>
<keyword evidence="2" id="KW-0378">Hydrolase</keyword>
<proteinExistence type="predicted"/>
<dbReference type="Gene3D" id="3.40.50.1820">
    <property type="entry name" value="alpha/beta hydrolase"/>
    <property type="match status" value="1"/>
</dbReference>
<evidence type="ECO:0000259" key="1">
    <source>
        <dbReference type="Pfam" id="PF12697"/>
    </source>
</evidence>
<dbReference type="InterPro" id="IPR029058">
    <property type="entry name" value="AB_hydrolase_fold"/>
</dbReference>
<organism evidence="2 3">
    <name type="scientific">Myceligenerans indicum</name>
    <dbReference type="NCBI Taxonomy" id="2593663"/>
    <lineage>
        <taxon>Bacteria</taxon>
        <taxon>Bacillati</taxon>
        <taxon>Actinomycetota</taxon>
        <taxon>Actinomycetes</taxon>
        <taxon>Micrococcales</taxon>
        <taxon>Promicromonosporaceae</taxon>
        <taxon>Myceligenerans</taxon>
    </lineage>
</organism>
<comment type="caution">
    <text evidence="2">The sequence shown here is derived from an EMBL/GenBank/DDBJ whole genome shotgun (WGS) entry which is preliminary data.</text>
</comment>
<feature type="domain" description="AB hydrolase-1" evidence="1">
    <location>
        <begin position="3"/>
        <end position="219"/>
    </location>
</feature>
<protein>
    <submittedName>
        <fullName evidence="2">Alpha/beta hydrolase</fullName>
    </submittedName>
</protein>
<dbReference type="InterPro" id="IPR000073">
    <property type="entry name" value="AB_hydrolase_1"/>
</dbReference>
<gene>
    <name evidence="2" type="ORF">HGK34_02305</name>
</gene>
<name>A0ABS1LH31_9MICO</name>
<accession>A0ABS1LH31</accession>
<evidence type="ECO:0000313" key="3">
    <source>
        <dbReference type="Proteomes" id="UP000675409"/>
    </source>
</evidence>
<dbReference type="Pfam" id="PF12697">
    <property type="entry name" value="Abhydrolase_6"/>
    <property type="match status" value="1"/>
</dbReference>
<sequence>MDIVLIGGLWLDGSAWDDVVPGLEAAGHRPVPVTLPGQGDGAVSATLDDQVAAVLAAVDATPDKPLVVGHSAACTLAWLATDARPDAVAGVVLIGGFPWDDGKLYADLFEITDGVMPFPGWEPFEGPDSADLDEAARSALAASAVPVPEGVARGVVRLTDARRFDVPVTVLCPEFTPAQARAWIDGGDVPELANARHVDLVDLDSGHWPMVTRPAELARELGRVARRQARP</sequence>
<dbReference type="Proteomes" id="UP000675409">
    <property type="component" value="Unassembled WGS sequence"/>
</dbReference>
<keyword evidence="3" id="KW-1185">Reference proteome</keyword>
<reference evidence="2 3" key="1">
    <citation type="journal article" date="2021" name="Arch. Microbiol.">
        <title>Myceligenerans indicum sp. nov., an actinobacterium isolated from mangrove sediment of Sundarbans, India.</title>
        <authorList>
            <person name="Asha K."/>
            <person name="Bhadury P."/>
        </authorList>
    </citation>
    <scope>NUCLEOTIDE SEQUENCE [LARGE SCALE GENOMIC DNA]</scope>
    <source>
        <strain evidence="2 3">I2</strain>
    </source>
</reference>
<evidence type="ECO:0000313" key="2">
    <source>
        <dbReference type="EMBL" id="MBL0885123.1"/>
    </source>
</evidence>